<keyword evidence="2" id="KW-1185">Reference proteome</keyword>
<dbReference type="Proteomes" id="UP000836387">
    <property type="component" value="Unassembled WGS sequence"/>
</dbReference>
<evidence type="ECO:0000313" key="1">
    <source>
        <dbReference type="EMBL" id="CAG9956037.1"/>
    </source>
</evidence>
<protein>
    <submittedName>
        <fullName evidence="1">Uncharacterized protein</fullName>
    </submittedName>
</protein>
<sequence>MFQIGLHREPPPRQIARPTRYFIRIRADKQTSHGLSTATATATATVPSPAQVACFPDKLLGAACPIHPLPRPIKNHPSAASDVC</sequence>
<reference evidence="1" key="2">
    <citation type="submission" date="2021-10" db="EMBL/GenBank/DDBJ databases">
        <authorList>
            <person name="Piombo E."/>
        </authorList>
    </citation>
    <scope>NUCLEOTIDE SEQUENCE</scope>
</reference>
<evidence type="ECO:0000313" key="2">
    <source>
        <dbReference type="Proteomes" id="UP000836387"/>
    </source>
</evidence>
<proteinExistence type="predicted"/>
<organism evidence="1 2">
    <name type="scientific">Clonostachys rosea f. rosea IK726</name>
    <dbReference type="NCBI Taxonomy" id="1349383"/>
    <lineage>
        <taxon>Eukaryota</taxon>
        <taxon>Fungi</taxon>
        <taxon>Dikarya</taxon>
        <taxon>Ascomycota</taxon>
        <taxon>Pezizomycotina</taxon>
        <taxon>Sordariomycetes</taxon>
        <taxon>Hypocreomycetidae</taxon>
        <taxon>Hypocreales</taxon>
        <taxon>Bionectriaceae</taxon>
        <taxon>Clonostachys</taxon>
    </lineage>
</organism>
<name>A0ACA9URD8_BIOOC</name>
<comment type="caution">
    <text evidence="1">The sequence shown here is derived from an EMBL/GenBank/DDBJ whole genome shotgun (WGS) entry which is preliminary data.</text>
</comment>
<dbReference type="EMBL" id="CADEHS020000645">
    <property type="protein sequence ID" value="CAG9956037.1"/>
    <property type="molecule type" value="Genomic_DNA"/>
</dbReference>
<reference evidence="1" key="1">
    <citation type="submission" date="2020-04" db="EMBL/GenBank/DDBJ databases">
        <authorList>
            <person name="Broberg M."/>
        </authorList>
    </citation>
    <scope>NUCLEOTIDE SEQUENCE</scope>
</reference>
<accession>A0ACA9URD8</accession>
<gene>
    <name evidence="1" type="ORF">CRV2_00007936</name>
</gene>